<dbReference type="Proteomes" id="UP001144036">
    <property type="component" value="Unassembled WGS sequence"/>
</dbReference>
<comment type="similarity">
    <text evidence="1">Belongs to the transferase hexapeptide repeat family.</text>
</comment>
<dbReference type="InterPro" id="IPR024688">
    <property type="entry name" value="Mac_dom"/>
</dbReference>
<evidence type="ECO:0000256" key="2">
    <source>
        <dbReference type="ARBA" id="ARBA00022679"/>
    </source>
</evidence>
<dbReference type="EMBL" id="JAPNNL010000021">
    <property type="protein sequence ID" value="MDA0633454.1"/>
    <property type="molecule type" value="Genomic_DNA"/>
</dbReference>
<evidence type="ECO:0000259" key="3">
    <source>
        <dbReference type="Pfam" id="PF12464"/>
    </source>
</evidence>
<proteinExistence type="inferred from homology"/>
<accession>A0ABT4S8F4</accession>
<evidence type="ECO:0000313" key="4">
    <source>
        <dbReference type="EMBL" id="MDA0633454.1"/>
    </source>
</evidence>
<dbReference type="RefSeq" id="WP_270154262.1">
    <property type="nucleotide sequence ID" value="NZ_JAPNNL010000021.1"/>
</dbReference>
<feature type="domain" description="Maltose/galactoside acetyltransferase" evidence="3">
    <location>
        <begin position="13"/>
        <end position="38"/>
    </location>
</feature>
<evidence type="ECO:0000256" key="1">
    <source>
        <dbReference type="ARBA" id="ARBA00007274"/>
    </source>
</evidence>
<keyword evidence="5" id="KW-1185">Reference proteome</keyword>
<gene>
    <name evidence="4" type="ORF">OUY22_08490</name>
</gene>
<reference evidence="4" key="1">
    <citation type="submission" date="2022-11" db="EMBL/GenBank/DDBJ databases">
        <title>Nonomuraea corallina sp. nov., a new species of the genus Nonomuraea isolated from sea side sediment in Thai sea.</title>
        <authorList>
            <person name="Ngamcharungchit C."/>
            <person name="Matsumoto A."/>
            <person name="Suriyachadkun C."/>
            <person name="Panbangred W."/>
            <person name="Inahashi Y."/>
            <person name="Intra B."/>
        </authorList>
    </citation>
    <scope>NUCLEOTIDE SEQUENCE</scope>
    <source>
        <strain evidence="4">MCN248</strain>
    </source>
</reference>
<protein>
    <recommendedName>
        <fullName evidence="3">Maltose/galactoside acetyltransferase domain-containing protein</fullName>
    </recommendedName>
</protein>
<dbReference type="Pfam" id="PF12464">
    <property type="entry name" value="Mac"/>
    <property type="match status" value="1"/>
</dbReference>
<evidence type="ECO:0000313" key="5">
    <source>
        <dbReference type="Proteomes" id="UP001144036"/>
    </source>
</evidence>
<sequence length="42" mass="4691">MMPERDGRPMRERMLAGDLYIADDPEPAEQSLRAMDLISAAA</sequence>
<keyword evidence="2" id="KW-0808">Transferase</keyword>
<name>A0ABT4S8F4_9ACTN</name>
<comment type="caution">
    <text evidence="4">The sequence shown here is derived from an EMBL/GenBank/DDBJ whole genome shotgun (WGS) entry which is preliminary data.</text>
</comment>
<organism evidence="4 5">
    <name type="scientific">Nonomuraea corallina</name>
    <dbReference type="NCBI Taxonomy" id="2989783"/>
    <lineage>
        <taxon>Bacteria</taxon>
        <taxon>Bacillati</taxon>
        <taxon>Actinomycetota</taxon>
        <taxon>Actinomycetes</taxon>
        <taxon>Streptosporangiales</taxon>
        <taxon>Streptosporangiaceae</taxon>
        <taxon>Nonomuraea</taxon>
    </lineage>
</organism>